<evidence type="ECO:0000256" key="1">
    <source>
        <dbReference type="SAM" id="MobiDB-lite"/>
    </source>
</evidence>
<dbReference type="EMBL" id="JACEFO010001608">
    <property type="protein sequence ID" value="KAF8731376.1"/>
    <property type="molecule type" value="Genomic_DNA"/>
</dbReference>
<dbReference type="PANTHER" id="PTHR32141">
    <property type="match status" value="1"/>
</dbReference>
<dbReference type="Gene3D" id="3.80.10.10">
    <property type="entry name" value="Ribonuclease Inhibitor"/>
    <property type="match status" value="1"/>
</dbReference>
<evidence type="ECO:0000259" key="2">
    <source>
        <dbReference type="Pfam" id="PF08387"/>
    </source>
</evidence>
<comment type="caution">
    <text evidence="4">The sequence shown here is derived from an EMBL/GenBank/DDBJ whole genome shotgun (WGS) entry which is preliminary data.</text>
</comment>
<feature type="domain" description="F-box/LRR-repeat protein 15/At3g58940/PEG3-like LRR" evidence="3">
    <location>
        <begin position="248"/>
        <end position="293"/>
    </location>
</feature>
<dbReference type="AlphaFoldDB" id="A0A835F894"/>
<organism evidence="4 5">
    <name type="scientific">Digitaria exilis</name>
    <dbReference type="NCBI Taxonomy" id="1010633"/>
    <lineage>
        <taxon>Eukaryota</taxon>
        <taxon>Viridiplantae</taxon>
        <taxon>Streptophyta</taxon>
        <taxon>Embryophyta</taxon>
        <taxon>Tracheophyta</taxon>
        <taxon>Spermatophyta</taxon>
        <taxon>Magnoliopsida</taxon>
        <taxon>Liliopsida</taxon>
        <taxon>Poales</taxon>
        <taxon>Poaceae</taxon>
        <taxon>PACMAD clade</taxon>
        <taxon>Panicoideae</taxon>
        <taxon>Panicodae</taxon>
        <taxon>Paniceae</taxon>
        <taxon>Anthephorinae</taxon>
        <taxon>Digitaria</taxon>
    </lineage>
</organism>
<dbReference type="Pfam" id="PF24758">
    <property type="entry name" value="LRR_At5g56370"/>
    <property type="match status" value="2"/>
</dbReference>
<dbReference type="Proteomes" id="UP000636709">
    <property type="component" value="Unassembled WGS sequence"/>
</dbReference>
<gene>
    <name evidence="4" type="ORF">HU200_016434</name>
</gene>
<dbReference type="InterPro" id="IPR006566">
    <property type="entry name" value="FBD"/>
</dbReference>
<keyword evidence="5" id="KW-1185">Reference proteome</keyword>
<feature type="region of interest" description="Disordered" evidence="1">
    <location>
        <begin position="1"/>
        <end position="32"/>
    </location>
</feature>
<dbReference type="InterPro" id="IPR055302">
    <property type="entry name" value="F-box_dom-containing"/>
</dbReference>
<sequence length="390" mass="43574">MSSRVRNRNHESGAQKRKRQRRLEQAAQRQKGAIDRFVARESQTSTEHQTLHSDVSGILSSHPGPCRHFSFPIDYFADDDDDPAAAATLDGWLRAPALDYLQELEILYHFWVPLRWANLQRPPLPASARRFSSTLRVASFGGCSFPDGDAAGGGAIQLPHLKQLSLFNVRISESSLYGLLAGCPVLQSLVLAEDIAGCSCIRIASRTIRSIGVRHSSQSGDAMLQQLIIEDAPCLESHDVVLGITCPMQGSRVVNSTMPVPSVKVLALTHKDLSLDVVIDFMKCFPCLENLYIKMTKMDGESSKVKNAWCHKHRNLIDTLDIRLKKIVLTVYRGNRAHVNFAKFFVLNARGLESMVLDVAWVNNNTVWVERQKKMLQLLSYCILPELEGL</sequence>
<dbReference type="InterPro" id="IPR032675">
    <property type="entry name" value="LRR_dom_sf"/>
</dbReference>
<dbReference type="InterPro" id="IPR055411">
    <property type="entry name" value="LRR_FXL15/At3g58940/PEG3-like"/>
</dbReference>
<feature type="domain" description="FBD" evidence="2">
    <location>
        <begin position="316"/>
        <end position="357"/>
    </location>
</feature>
<protein>
    <recommendedName>
        <fullName evidence="6">FBD domain-containing protein</fullName>
    </recommendedName>
</protein>
<dbReference type="OrthoDB" id="584579at2759"/>
<evidence type="ECO:0000313" key="4">
    <source>
        <dbReference type="EMBL" id="KAF8731376.1"/>
    </source>
</evidence>
<reference evidence="4" key="1">
    <citation type="submission" date="2020-07" db="EMBL/GenBank/DDBJ databases">
        <title>Genome sequence and genetic diversity analysis of an under-domesticated orphan crop, white fonio (Digitaria exilis).</title>
        <authorList>
            <person name="Bennetzen J.L."/>
            <person name="Chen S."/>
            <person name="Ma X."/>
            <person name="Wang X."/>
            <person name="Yssel A.E.J."/>
            <person name="Chaluvadi S.R."/>
            <person name="Johnson M."/>
            <person name="Gangashetty P."/>
            <person name="Hamidou F."/>
            <person name="Sanogo M.D."/>
            <person name="Zwaenepoel A."/>
            <person name="Wallace J."/>
            <person name="Van De Peer Y."/>
            <person name="Van Deynze A."/>
        </authorList>
    </citation>
    <scope>NUCLEOTIDE SEQUENCE</scope>
    <source>
        <tissue evidence="4">Leaves</tissue>
    </source>
</reference>
<evidence type="ECO:0008006" key="6">
    <source>
        <dbReference type="Google" id="ProtNLM"/>
    </source>
</evidence>
<evidence type="ECO:0000259" key="3">
    <source>
        <dbReference type="Pfam" id="PF24758"/>
    </source>
</evidence>
<dbReference type="PANTHER" id="PTHR32141:SF168">
    <property type="entry name" value="OS12G0595200 PROTEIN"/>
    <property type="match status" value="1"/>
</dbReference>
<feature type="domain" description="F-box/LRR-repeat protein 15/At3g58940/PEG3-like LRR" evidence="3">
    <location>
        <begin position="89"/>
        <end position="237"/>
    </location>
</feature>
<name>A0A835F894_9POAL</name>
<dbReference type="SUPFAM" id="SSF52047">
    <property type="entry name" value="RNI-like"/>
    <property type="match status" value="1"/>
</dbReference>
<dbReference type="Pfam" id="PF08387">
    <property type="entry name" value="FBD"/>
    <property type="match status" value="1"/>
</dbReference>
<accession>A0A835F894</accession>
<proteinExistence type="predicted"/>
<evidence type="ECO:0000313" key="5">
    <source>
        <dbReference type="Proteomes" id="UP000636709"/>
    </source>
</evidence>